<comment type="caution">
    <text evidence="8">The sequence shown here is derived from an EMBL/GenBank/DDBJ whole genome shotgun (WGS) entry which is preliminary data.</text>
</comment>
<evidence type="ECO:0000256" key="4">
    <source>
        <dbReference type="ARBA" id="ARBA00022723"/>
    </source>
</evidence>
<dbReference type="GO" id="GO:0006154">
    <property type="term" value="P:adenosine catabolic process"/>
    <property type="evidence" value="ECO:0007669"/>
    <property type="project" value="TreeGrafter"/>
</dbReference>
<dbReference type="EMBL" id="NIHW01000006">
    <property type="protein sequence ID" value="PLT88487.1"/>
    <property type="molecule type" value="Genomic_DNA"/>
</dbReference>
<dbReference type="EC" id="3.5.4.4" evidence="3"/>
<evidence type="ECO:0000259" key="7">
    <source>
        <dbReference type="Pfam" id="PF00962"/>
    </source>
</evidence>
<dbReference type="PANTHER" id="PTHR11409">
    <property type="entry name" value="ADENOSINE DEAMINASE"/>
    <property type="match status" value="1"/>
</dbReference>
<comment type="similarity">
    <text evidence="2">Belongs to the metallo-dependent hydrolases superfamily. Adenosine and AMP deaminases family.</text>
</comment>
<evidence type="ECO:0000313" key="8">
    <source>
        <dbReference type="EMBL" id="PLT88487.1"/>
    </source>
</evidence>
<evidence type="ECO:0000256" key="2">
    <source>
        <dbReference type="ARBA" id="ARBA00006676"/>
    </source>
</evidence>
<evidence type="ECO:0000256" key="6">
    <source>
        <dbReference type="ARBA" id="ARBA00022833"/>
    </source>
</evidence>
<evidence type="ECO:0000256" key="5">
    <source>
        <dbReference type="ARBA" id="ARBA00022801"/>
    </source>
</evidence>
<evidence type="ECO:0000256" key="3">
    <source>
        <dbReference type="ARBA" id="ARBA00012784"/>
    </source>
</evidence>
<dbReference type="InterPro" id="IPR006330">
    <property type="entry name" value="Ado/ade_deaminase"/>
</dbReference>
<dbReference type="SUPFAM" id="SSF51556">
    <property type="entry name" value="Metallo-dependent hydrolases"/>
    <property type="match status" value="1"/>
</dbReference>
<dbReference type="GO" id="GO:0043103">
    <property type="term" value="P:hypoxanthine salvage"/>
    <property type="evidence" value="ECO:0007669"/>
    <property type="project" value="TreeGrafter"/>
</dbReference>
<keyword evidence="6" id="KW-0862">Zinc</keyword>
<dbReference type="Gene3D" id="3.20.20.140">
    <property type="entry name" value="Metal-dependent hydrolases"/>
    <property type="match status" value="1"/>
</dbReference>
<comment type="cofactor">
    <cofactor evidence="1">
        <name>Zn(2+)</name>
        <dbReference type="ChEBI" id="CHEBI:29105"/>
    </cofactor>
</comment>
<dbReference type="Proteomes" id="UP000234840">
    <property type="component" value="Unassembled WGS sequence"/>
</dbReference>
<dbReference type="GO" id="GO:0005829">
    <property type="term" value="C:cytosol"/>
    <property type="evidence" value="ECO:0007669"/>
    <property type="project" value="TreeGrafter"/>
</dbReference>
<dbReference type="GO" id="GO:0004000">
    <property type="term" value="F:adenosine deaminase activity"/>
    <property type="evidence" value="ECO:0007669"/>
    <property type="project" value="TreeGrafter"/>
</dbReference>
<accession>A0A2N5Q233</accession>
<dbReference type="AlphaFoldDB" id="A0A2N5Q233"/>
<evidence type="ECO:0000313" key="9">
    <source>
        <dbReference type="Proteomes" id="UP000234840"/>
    </source>
</evidence>
<dbReference type="NCBIfam" id="TIGR01430">
    <property type="entry name" value="aden_deam"/>
    <property type="match status" value="1"/>
</dbReference>
<dbReference type="InterPro" id="IPR032466">
    <property type="entry name" value="Metal_Hydrolase"/>
</dbReference>
<reference evidence="8 9" key="1">
    <citation type="journal article" date="2017" name="Genome Med.">
        <title>A novel Ruminococcus gnavus clade enriched in inflammatory bowel disease patients.</title>
        <authorList>
            <person name="Hall A.B."/>
            <person name="Yassour M."/>
            <person name="Sauk J."/>
            <person name="Garner A."/>
            <person name="Jiang X."/>
            <person name="Arthur T."/>
            <person name="Lagoudas G.K."/>
            <person name="Vatanen T."/>
            <person name="Fornelos N."/>
            <person name="Wilson R."/>
            <person name="Bertha M."/>
            <person name="Cohen M."/>
            <person name="Garber J."/>
            <person name="Khalili H."/>
            <person name="Gevers D."/>
            <person name="Ananthakrishnan A.N."/>
            <person name="Kugathasan S."/>
            <person name="Lander E.S."/>
            <person name="Blainey P."/>
            <person name="Vlamakis H."/>
            <person name="Xavier R.J."/>
            <person name="Huttenhower C."/>
        </authorList>
    </citation>
    <scope>NUCLEOTIDE SEQUENCE [LARGE SCALE GENOMIC DNA]</scope>
    <source>
        <strain evidence="8 9">RJX1128</strain>
    </source>
</reference>
<proteinExistence type="inferred from homology"/>
<keyword evidence="5" id="KW-0378">Hydrolase</keyword>
<evidence type="ECO:0000256" key="1">
    <source>
        <dbReference type="ARBA" id="ARBA00001947"/>
    </source>
</evidence>
<dbReference type="InterPro" id="IPR001365">
    <property type="entry name" value="A_deaminase_dom"/>
</dbReference>
<keyword evidence="4" id="KW-0479">Metal-binding</keyword>
<dbReference type="GO" id="GO:0046872">
    <property type="term" value="F:metal ion binding"/>
    <property type="evidence" value="ECO:0007669"/>
    <property type="project" value="UniProtKB-KW"/>
</dbReference>
<protein>
    <recommendedName>
        <fullName evidence="3">adenosine deaminase</fullName>
        <ecNumber evidence="3">3.5.4.4</ecNumber>
    </recommendedName>
</protein>
<organism evidence="8 9">
    <name type="scientific">Mediterraneibacter gnavus</name>
    <name type="common">Ruminococcus gnavus</name>
    <dbReference type="NCBI Taxonomy" id="33038"/>
    <lineage>
        <taxon>Bacteria</taxon>
        <taxon>Bacillati</taxon>
        <taxon>Bacillota</taxon>
        <taxon>Clostridia</taxon>
        <taxon>Lachnospirales</taxon>
        <taxon>Lachnospiraceae</taxon>
        <taxon>Mediterraneibacter</taxon>
    </lineage>
</organism>
<sequence>MTEQNRLPRLDLHCHLDGSLSQGCIEELLGRSVKPEELQADMECQSLAEYLEKFEIPLECLQTEKGLERAGYDFMKNAALDHVSYIEARFAPLLSTQEGLSTERILEAVLKGMEQGKTEFGIDYGVIVCAMRHESEGANRRMLKAAREFLGNGVCAADLAGNEAAFPMSLFMELFGEVRRLEMPFTIHAGECGSVQNILDAVQCGASRIGHGIALRGQKEAIAFCRDRQIGIEMCPLSNMQTKAVKDPAEYPIQEFLNANLLVTVNTDNRTVSQTTLEKEFAFLREQYAVTREQEVQMTKNAIEAAFASDAVKERLWKKMYTFEK</sequence>
<dbReference type="Pfam" id="PF00962">
    <property type="entry name" value="A_deaminase"/>
    <property type="match status" value="1"/>
</dbReference>
<feature type="domain" description="Adenosine deaminase" evidence="7">
    <location>
        <begin position="8"/>
        <end position="321"/>
    </location>
</feature>
<dbReference type="RefSeq" id="WP_101882065.1">
    <property type="nucleotide sequence ID" value="NZ_NIHW01000006.1"/>
</dbReference>
<dbReference type="PANTHER" id="PTHR11409:SF43">
    <property type="entry name" value="ADENOSINE DEAMINASE"/>
    <property type="match status" value="1"/>
</dbReference>
<gene>
    <name evidence="8" type="primary">add</name>
    <name evidence="8" type="ORF">CDL20_03760</name>
</gene>
<dbReference type="GO" id="GO:0046103">
    <property type="term" value="P:inosine biosynthetic process"/>
    <property type="evidence" value="ECO:0007669"/>
    <property type="project" value="TreeGrafter"/>
</dbReference>
<name>A0A2N5Q233_MEDGN</name>